<gene>
    <name evidence="2" type="ORF">JXQ802_LOCUS48694</name>
    <name evidence="1" type="ORF">PYM288_LOCUS32653</name>
</gene>
<dbReference type="Proteomes" id="UP000663854">
    <property type="component" value="Unassembled WGS sequence"/>
</dbReference>
<evidence type="ECO:0000313" key="2">
    <source>
        <dbReference type="EMBL" id="CAF1604489.1"/>
    </source>
</evidence>
<sequence>MTLGSLALIIPYLKQLEHISIDSYSYPDNFFELITKTSSSIKSCYLLGLEIQEELLFQSKIEYLTVTIEYIALLLNFISCISSIKIS</sequence>
<dbReference type="AlphaFoldDB" id="A0A815HSC4"/>
<evidence type="ECO:0000313" key="3">
    <source>
        <dbReference type="Proteomes" id="UP000663854"/>
    </source>
</evidence>
<accession>A0A815HSC4</accession>
<dbReference type="Proteomes" id="UP000663870">
    <property type="component" value="Unassembled WGS sequence"/>
</dbReference>
<proteinExistence type="predicted"/>
<evidence type="ECO:0000313" key="1">
    <source>
        <dbReference type="EMBL" id="CAF1356357.1"/>
    </source>
</evidence>
<organism evidence="1 3">
    <name type="scientific">Rotaria sordida</name>
    <dbReference type="NCBI Taxonomy" id="392033"/>
    <lineage>
        <taxon>Eukaryota</taxon>
        <taxon>Metazoa</taxon>
        <taxon>Spiralia</taxon>
        <taxon>Gnathifera</taxon>
        <taxon>Rotifera</taxon>
        <taxon>Eurotatoria</taxon>
        <taxon>Bdelloidea</taxon>
        <taxon>Philodinida</taxon>
        <taxon>Philodinidae</taxon>
        <taxon>Rotaria</taxon>
    </lineage>
</organism>
<comment type="caution">
    <text evidence="1">The sequence shown here is derived from an EMBL/GenBank/DDBJ whole genome shotgun (WGS) entry which is preliminary data.</text>
</comment>
<dbReference type="EMBL" id="CAJNOH010004007">
    <property type="protein sequence ID" value="CAF1356357.1"/>
    <property type="molecule type" value="Genomic_DNA"/>
</dbReference>
<keyword evidence="4" id="KW-1185">Reference proteome</keyword>
<evidence type="ECO:0000313" key="4">
    <source>
        <dbReference type="Proteomes" id="UP000663870"/>
    </source>
</evidence>
<protein>
    <submittedName>
        <fullName evidence="1">Uncharacterized protein</fullName>
    </submittedName>
</protein>
<name>A0A815HSC4_9BILA</name>
<reference evidence="1" key="1">
    <citation type="submission" date="2021-02" db="EMBL/GenBank/DDBJ databases">
        <authorList>
            <person name="Nowell W R."/>
        </authorList>
    </citation>
    <scope>NUCLEOTIDE SEQUENCE</scope>
</reference>
<dbReference type="EMBL" id="CAJNOL010005400">
    <property type="protein sequence ID" value="CAF1604489.1"/>
    <property type="molecule type" value="Genomic_DNA"/>
</dbReference>